<feature type="region of interest" description="Disordered" evidence="1">
    <location>
        <begin position="83"/>
        <end position="104"/>
    </location>
</feature>
<dbReference type="InterPro" id="IPR047137">
    <property type="entry name" value="ORF3"/>
</dbReference>
<dbReference type="EMBL" id="CP009922">
    <property type="protein sequence ID" value="AKG46348.1"/>
    <property type="molecule type" value="Genomic_DNA"/>
</dbReference>
<gene>
    <name evidence="3" type="ORF">SXIM_49640</name>
</gene>
<feature type="compositionally biased region" description="Polar residues" evidence="1">
    <location>
        <begin position="1"/>
        <end position="13"/>
    </location>
</feature>
<dbReference type="PANTHER" id="PTHR33824:SF7">
    <property type="entry name" value="POLYKETIDE CYCLASE_DEHYDRASE AND LIPID TRANSPORT SUPERFAMILY PROTEIN"/>
    <property type="match status" value="1"/>
</dbReference>
<proteinExistence type="predicted"/>
<dbReference type="AlphaFoldDB" id="A0A0F7G079"/>
<feature type="region of interest" description="Disordered" evidence="1">
    <location>
        <begin position="249"/>
        <end position="326"/>
    </location>
</feature>
<feature type="compositionally biased region" description="Basic and acidic residues" evidence="1">
    <location>
        <begin position="92"/>
        <end position="104"/>
    </location>
</feature>
<protein>
    <submittedName>
        <fullName evidence="3">Polyketide cyclase/dehydrase</fullName>
    </submittedName>
</protein>
<dbReference type="Gene3D" id="3.30.530.20">
    <property type="match status" value="1"/>
</dbReference>
<keyword evidence="4" id="KW-1185">Reference proteome</keyword>
<feature type="compositionally biased region" description="Acidic residues" evidence="1">
    <location>
        <begin position="270"/>
        <end position="313"/>
    </location>
</feature>
<name>A0A0F7G079_9ACTN</name>
<feature type="region of interest" description="Disordered" evidence="1">
    <location>
        <begin position="1"/>
        <end position="20"/>
    </location>
</feature>
<feature type="compositionally biased region" description="Basic and acidic residues" evidence="1">
    <location>
        <begin position="254"/>
        <end position="269"/>
    </location>
</feature>
<dbReference type="Pfam" id="PF03364">
    <property type="entry name" value="Polyketide_cyc"/>
    <property type="match status" value="1"/>
</dbReference>
<dbReference type="RefSeq" id="WP_030731339.1">
    <property type="nucleotide sequence ID" value="NZ_CP009922.3"/>
</dbReference>
<dbReference type="InterPro" id="IPR005031">
    <property type="entry name" value="COQ10_START"/>
</dbReference>
<feature type="compositionally biased region" description="Basic residues" evidence="1">
    <location>
        <begin position="316"/>
        <end position="326"/>
    </location>
</feature>
<organism evidence="3 4">
    <name type="scientific">Streptomyces xiamenensis</name>
    <dbReference type="NCBI Taxonomy" id="408015"/>
    <lineage>
        <taxon>Bacteria</taxon>
        <taxon>Bacillati</taxon>
        <taxon>Actinomycetota</taxon>
        <taxon>Actinomycetes</taxon>
        <taxon>Kitasatosporales</taxon>
        <taxon>Streptomycetaceae</taxon>
        <taxon>Streptomyces</taxon>
    </lineage>
</organism>
<evidence type="ECO:0000259" key="2">
    <source>
        <dbReference type="Pfam" id="PF03364"/>
    </source>
</evidence>
<sequence>MAKSQEATQTSDGGVSGSLERLREELTGYLGARAHHLTRAAGHRVQHMAGRLAGAPASGARNLVKEAAVEPVKKAAIDPVKKVIPGMGGGDEGEKGEGGDGKGEADGMKSTFIIETVDVGVPLSVCYNHWTSFEGFGKFMKGVQNVERSDDTESDWRAKIGPSTRTWKATTQEQVPDERVEWTSEGSKGTTRGVVSFHELTPRLTRIVVVVEYTPAGFFEKTANIWRAQGRRLRLDLKRFQSHVTLAAAEDEPEGWRGEIREGEVVRGPEDEEPEDQEENEDEDAEGEWEDEDEEEEEEEGEEGEDDEEEEDEGKGKRKGRKRGRR</sequence>
<evidence type="ECO:0000313" key="3">
    <source>
        <dbReference type="EMBL" id="AKG46348.1"/>
    </source>
</evidence>
<feature type="domain" description="Coenzyme Q-binding protein COQ10 START" evidence="2">
    <location>
        <begin position="119"/>
        <end position="239"/>
    </location>
</feature>
<dbReference type="Proteomes" id="UP000034034">
    <property type="component" value="Chromosome"/>
</dbReference>
<dbReference type="PANTHER" id="PTHR33824">
    <property type="entry name" value="POLYKETIDE CYCLASE/DEHYDRASE AND LIPID TRANSPORT SUPERFAMILY PROTEIN"/>
    <property type="match status" value="1"/>
</dbReference>
<dbReference type="PATRIC" id="fig|408015.6.peg.5027"/>
<evidence type="ECO:0000313" key="4">
    <source>
        <dbReference type="Proteomes" id="UP000034034"/>
    </source>
</evidence>
<dbReference type="CDD" id="cd07817">
    <property type="entry name" value="SRPBCC_8"/>
    <property type="match status" value="1"/>
</dbReference>
<dbReference type="InterPro" id="IPR023393">
    <property type="entry name" value="START-like_dom_sf"/>
</dbReference>
<reference evidence="3" key="1">
    <citation type="submission" date="2019-08" db="EMBL/GenBank/DDBJ databases">
        <title>Complete genome sequence of a mangrove-derived Streptomyces xiamenensis.</title>
        <authorList>
            <person name="Xu J."/>
        </authorList>
    </citation>
    <scope>NUCLEOTIDE SEQUENCE</scope>
    <source>
        <strain evidence="3">318</strain>
    </source>
</reference>
<dbReference type="HOGENOM" id="CLU_042786_1_0_11"/>
<dbReference type="KEGG" id="sxi:SXIM_49640"/>
<accession>A0A0F7G079</accession>
<dbReference type="STRING" id="408015.SXIM_49640"/>
<dbReference type="SUPFAM" id="SSF55961">
    <property type="entry name" value="Bet v1-like"/>
    <property type="match status" value="1"/>
</dbReference>
<evidence type="ECO:0000256" key="1">
    <source>
        <dbReference type="SAM" id="MobiDB-lite"/>
    </source>
</evidence>